<evidence type="ECO:0000313" key="1">
    <source>
        <dbReference type="EMBL" id="MBA0623873.1"/>
    </source>
</evidence>
<organism evidence="1 2">
    <name type="scientific">Gossypium davidsonii</name>
    <name type="common">Davidson's cotton</name>
    <name type="synonym">Gossypium klotzschianum subsp. davidsonii</name>
    <dbReference type="NCBI Taxonomy" id="34287"/>
    <lineage>
        <taxon>Eukaryota</taxon>
        <taxon>Viridiplantae</taxon>
        <taxon>Streptophyta</taxon>
        <taxon>Embryophyta</taxon>
        <taxon>Tracheophyta</taxon>
        <taxon>Spermatophyta</taxon>
        <taxon>Magnoliopsida</taxon>
        <taxon>eudicotyledons</taxon>
        <taxon>Gunneridae</taxon>
        <taxon>Pentapetalae</taxon>
        <taxon>rosids</taxon>
        <taxon>malvids</taxon>
        <taxon>Malvales</taxon>
        <taxon>Malvaceae</taxon>
        <taxon>Malvoideae</taxon>
        <taxon>Gossypium</taxon>
    </lineage>
</organism>
<dbReference type="EMBL" id="JABFAC010000009">
    <property type="protein sequence ID" value="MBA0623873.1"/>
    <property type="molecule type" value="Genomic_DNA"/>
</dbReference>
<gene>
    <name evidence="1" type="ORF">Godav_009308</name>
</gene>
<comment type="caution">
    <text evidence="1">The sequence shown here is derived from an EMBL/GenBank/DDBJ whole genome shotgun (WGS) entry which is preliminary data.</text>
</comment>
<protein>
    <submittedName>
        <fullName evidence="1">Uncharacterized protein</fullName>
    </submittedName>
</protein>
<evidence type="ECO:0000313" key="2">
    <source>
        <dbReference type="Proteomes" id="UP000593561"/>
    </source>
</evidence>
<keyword evidence="2" id="KW-1185">Reference proteome</keyword>
<accession>A0A7J8SDD2</accession>
<name>A0A7J8SDD2_GOSDV</name>
<reference evidence="1 2" key="1">
    <citation type="journal article" date="2019" name="Genome Biol. Evol.">
        <title>Insights into the evolution of the New World diploid cottons (Gossypium, subgenus Houzingenia) based on genome sequencing.</title>
        <authorList>
            <person name="Grover C.E."/>
            <person name="Arick M.A. 2nd"/>
            <person name="Thrash A."/>
            <person name="Conover J.L."/>
            <person name="Sanders W.S."/>
            <person name="Peterson D.G."/>
            <person name="Frelichowski J.E."/>
            <person name="Scheffler J.A."/>
            <person name="Scheffler B.E."/>
            <person name="Wendel J.F."/>
        </authorList>
    </citation>
    <scope>NUCLEOTIDE SEQUENCE [LARGE SCALE GENOMIC DNA]</scope>
    <source>
        <strain evidence="1">27</strain>
        <tissue evidence="1">Leaf</tissue>
    </source>
</reference>
<sequence>MSFLLEDWLSWGLLSH</sequence>
<dbReference type="Proteomes" id="UP000593561">
    <property type="component" value="Unassembled WGS sequence"/>
</dbReference>
<dbReference type="AlphaFoldDB" id="A0A7J8SDD2"/>
<proteinExistence type="predicted"/>